<evidence type="ECO:0000256" key="2">
    <source>
        <dbReference type="SAM" id="SignalP"/>
    </source>
</evidence>
<protein>
    <recommendedName>
        <fullName evidence="5">EB domain-containing protein</fullName>
    </recommendedName>
</protein>
<keyword evidence="4" id="KW-1185">Reference proteome</keyword>
<evidence type="ECO:0000313" key="4">
    <source>
        <dbReference type="Proteomes" id="UP001558652"/>
    </source>
</evidence>
<feature type="signal peptide" evidence="2">
    <location>
        <begin position="1"/>
        <end position="35"/>
    </location>
</feature>
<evidence type="ECO:0008006" key="5">
    <source>
        <dbReference type="Google" id="ProtNLM"/>
    </source>
</evidence>
<keyword evidence="1" id="KW-0812">Transmembrane</keyword>
<comment type="caution">
    <text evidence="3">The sequence shown here is derived from an EMBL/GenBank/DDBJ whole genome shotgun (WGS) entry which is preliminary data.</text>
</comment>
<name>A0ABD0Y1J4_9HEMI</name>
<organism evidence="3 4">
    <name type="scientific">Ranatra chinensis</name>
    <dbReference type="NCBI Taxonomy" id="642074"/>
    <lineage>
        <taxon>Eukaryota</taxon>
        <taxon>Metazoa</taxon>
        <taxon>Ecdysozoa</taxon>
        <taxon>Arthropoda</taxon>
        <taxon>Hexapoda</taxon>
        <taxon>Insecta</taxon>
        <taxon>Pterygota</taxon>
        <taxon>Neoptera</taxon>
        <taxon>Paraneoptera</taxon>
        <taxon>Hemiptera</taxon>
        <taxon>Heteroptera</taxon>
        <taxon>Panheteroptera</taxon>
        <taxon>Nepomorpha</taxon>
        <taxon>Nepidae</taxon>
        <taxon>Ranatrinae</taxon>
        <taxon>Ranatra</taxon>
    </lineage>
</organism>
<reference evidence="3 4" key="1">
    <citation type="submission" date="2024-07" db="EMBL/GenBank/DDBJ databases">
        <title>Chromosome-level genome assembly of the water stick insect Ranatra chinensis (Heteroptera: Nepidae).</title>
        <authorList>
            <person name="Liu X."/>
        </authorList>
    </citation>
    <scope>NUCLEOTIDE SEQUENCE [LARGE SCALE GENOMIC DNA]</scope>
    <source>
        <strain evidence="3">Cailab_2021Rc</strain>
        <tissue evidence="3">Muscle</tissue>
    </source>
</reference>
<keyword evidence="1" id="KW-1133">Transmembrane helix</keyword>
<evidence type="ECO:0000256" key="1">
    <source>
        <dbReference type="SAM" id="Phobius"/>
    </source>
</evidence>
<evidence type="ECO:0000313" key="3">
    <source>
        <dbReference type="EMBL" id="KAL1117352.1"/>
    </source>
</evidence>
<dbReference type="AlphaFoldDB" id="A0ABD0Y1J4"/>
<sequence length="290" mass="31668">MSPPLVLESCSRSKCLSTLLILFAELLPFVQFVNGVQFCQDSSDCVMLVGYTCQNSECVCEPERDMGLFSCAQIRSYGDKCRSDQDCHPGDTNLICARSESRTCRCRRGLVWDIVSKRCYLIDQENPFMGSKFDPVRDVIIPAVILTTLGATGWLCFKLFCNCGKTWNRRRRNADMGRSLEEAQVASQPTAWVASYRVISSLESRPGGGSSGGGGPFPPAAAAAAACLLLPVGPPPYEEALKHKVILSSYHHQQQPLCHHQHGSAPPPPAVMGMTSPAAAPVHHQYQAHL</sequence>
<dbReference type="Proteomes" id="UP001558652">
    <property type="component" value="Unassembled WGS sequence"/>
</dbReference>
<keyword evidence="1" id="KW-0472">Membrane</keyword>
<feature type="chain" id="PRO_5044805031" description="EB domain-containing protein" evidence="2">
    <location>
        <begin position="36"/>
        <end position="290"/>
    </location>
</feature>
<accession>A0ABD0Y1J4</accession>
<feature type="transmembrane region" description="Helical" evidence="1">
    <location>
        <begin position="139"/>
        <end position="161"/>
    </location>
</feature>
<keyword evidence="2" id="KW-0732">Signal</keyword>
<gene>
    <name evidence="3" type="ORF">AAG570_004678</name>
</gene>
<dbReference type="EMBL" id="JBFDAA010000016">
    <property type="protein sequence ID" value="KAL1117352.1"/>
    <property type="molecule type" value="Genomic_DNA"/>
</dbReference>
<proteinExistence type="predicted"/>